<proteinExistence type="inferred from homology"/>
<dbReference type="SUPFAM" id="SSF56529">
    <property type="entry name" value="FAH"/>
    <property type="match status" value="1"/>
</dbReference>
<protein>
    <submittedName>
        <fullName evidence="4">2-keto-4-pentenoate hydratase/2-oxohepta-3-ene-1,7-dioic acid hydratase in catechol pathway</fullName>
    </submittedName>
</protein>
<dbReference type="InterPro" id="IPR051121">
    <property type="entry name" value="FAH"/>
</dbReference>
<dbReference type="EMBL" id="VNIQ01000003">
    <property type="protein sequence ID" value="TYQ05144.1"/>
    <property type="molecule type" value="Genomic_DNA"/>
</dbReference>
<dbReference type="AlphaFoldDB" id="A0A652YRG8"/>
<dbReference type="PANTHER" id="PTHR42796:SF4">
    <property type="entry name" value="FUMARYLACETOACETATE HYDROLASE DOMAIN-CONTAINING PROTEIN 2A"/>
    <property type="match status" value="1"/>
</dbReference>
<organism evidence="4">
    <name type="scientific">Nocardia globerula</name>
    <dbReference type="NCBI Taxonomy" id="1818"/>
    <lineage>
        <taxon>Bacteria</taxon>
        <taxon>Bacillati</taxon>
        <taxon>Actinomycetota</taxon>
        <taxon>Actinomycetes</taxon>
        <taxon>Mycobacteriales</taxon>
        <taxon>Nocardiaceae</taxon>
        <taxon>Nocardia</taxon>
    </lineage>
</organism>
<keyword evidence="2" id="KW-0479">Metal-binding</keyword>
<evidence type="ECO:0000256" key="1">
    <source>
        <dbReference type="ARBA" id="ARBA00010211"/>
    </source>
</evidence>
<gene>
    <name evidence="4" type="ORF">FNL38_103495</name>
</gene>
<dbReference type="Pfam" id="PF01557">
    <property type="entry name" value="FAA_hydrolase"/>
    <property type="match status" value="1"/>
</dbReference>
<evidence type="ECO:0000259" key="3">
    <source>
        <dbReference type="Pfam" id="PF01557"/>
    </source>
</evidence>
<reference evidence="4" key="1">
    <citation type="submission" date="2019-07" db="EMBL/GenBank/DDBJ databases">
        <title>Genomic Encyclopedia of Type Strains, Phase IV (KMG-IV): sequencing the most valuable type-strain genomes for metagenomic binning, comparative biology and taxonomic classification.</title>
        <authorList>
            <person name="Goeker M."/>
        </authorList>
    </citation>
    <scope>NUCLEOTIDE SEQUENCE</scope>
    <source>
        <strain evidence="4">DSM 44596</strain>
    </source>
</reference>
<dbReference type="InterPro" id="IPR036663">
    <property type="entry name" value="Fumarylacetoacetase_C_sf"/>
</dbReference>
<dbReference type="InterPro" id="IPR011234">
    <property type="entry name" value="Fumarylacetoacetase-like_C"/>
</dbReference>
<dbReference type="FunFam" id="3.90.850.10:FF:000002">
    <property type="entry name" value="2-hydroxyhepta-2,4-diene-1,7-dioate isomerase"/>
    <property type="match status" value="1"/>
</dbReference>
<dbReference type="GO" id="GO:0016853">
    <property type="term" value="F:isomerase activity"/>
    <property type="evidence" value="ECO:0007669"/>
    <property type="project" value="UniProtKB-ARBA"/>
</dbReference>
<accession>A0A652YRG8</accession>
<dbReference type="GO" id="GO:0019752">
    <property type="term" value="P:carboxylic acid metabolic process"/>
    <property type="evidence" value="ECO:0007669"/>
    <property type="project" value="UniProtKB-ARBA"/>
</dbReference>
<dbReference type="GO" id="GO:0046872">
    <property type="term" value="F:metal ion binding"/>
    <property type="evidence" value="ECO:0007669"/>
    <property type="project" value="UniProtKB-KW"/>
</dbReference>
<evidence type="ECO:0000256" key="2">
    <source>
        <dbReference type="ARBA" id="ARBA00022723"/>
    </source>
</evidence>
<dbReference type="PANTHER" id="PTHR42796">
    <property type="entry name" value="FUMARYLACETOACETATE HYDROLASE DOMAIN-CONTAINING PROTEIN 2A-RELATED"/>
    <property type="match status" value="1"/>
</dbReference>
<comment type="caution">
    <text evidence="4">The sequence shown here is derived from an EMBL/GenBank/DDBJ whole genome shotgun (WGS) entry which is preliminary data.</text>
</comment>
<feature type="domain" description="Fumarylacetoacetase-like C-terminal" evidence="3">
    <location>
        <begin position="73"/>
        <end position="277"/>
    </location>
</feature>
<sequence>MRIYNLSGRACLGMDAGAVDIEIASNGTFSSDVQSLYSRWDEFTHWASGFEGTPDVKIDNSALGSPVPLPPQIFAIGLNYRDHAVESGLEIPEIPVVFGKFPASVTGPHGKILLPEGAVDFETELVAVIGRRAENVSAADAWGHVAGLTVGQDLSERHTQWRGTAPQQFGLAKSFPGFSPMGPVLVSPDEFENPDDLELGCSINGTLMQKSRTSDMIFTIPEVIEYLSRIVPLLPGDAIFTGTPAGVGFSRNPKVLLGAGDTLTTYVEGIGEMRHTFDLRVV</sequence>
<evidence type="ECO:0000313" key="4">
    <source>
        <dbReference type="EMBL" id="TYQ05144.1"/>
    </source>
</evidence>
<name>A0A652YRG8_NOCGL</name>
<comment type="similarity">
    <text evidence="1">Belongs to the FAH family.</text>
</comment>
<dbReference type="Gene3D" id="3.90.850.10">
    <property type="entry name" value="Fumarylacetoacetase-like, C-terminal domain"/>
    <property type="match status" value="1"/>
</dbReference>